<accession>A0A414L475</accession>
<dbReference type="AlphaFoldDB" id="A0A414L475"/>
<comment type="caution">
    <text evidence="1">The sequence shown here is derived from an EMBL/GenBank/DDBJ whole genome shotgun (WGS) entry which is preliminary data.</text>
</comment>
<dbReference type="EMBL" id="QSKV01000014">
    <property type="protein sequence ID" value="RHE89404.1"/>
    <property type="molecule type" value="Genomic_DNA"/>
</dbReference>
<reference evidence="1 2" key="1">
    <citation type="submission" date="2018-08" db="EMBL/GenBank/DDBJ databases">
        <title>A genome reference for cultivated species of the human gut microbiota.</title>
        <authorList>
            <person name="Zou Y."/>
            <person name="Xue W."/>
            <person name="Luo G."/>
        </authorList>
    </citation>
    <scope>NUCLEOTIDE SEQUENCE [LARGE SCALE GENOMIC DNA]</scope>
    <source>
        <strain evidence="1 2">AM27-17</strain>
    </source>
</reference>
<sequence>MMCRKVQFMIVVNYTFFIFANHYKCVNKKTSRKDVNALFTILNDKNDKEVNTFLPMVSVKGYRRGEKVLQKILE</sequence>
<protein>
    <submittedName>
        <fullName evidence="1">Uncharacterized protein</fullName>
    </submittedName>
</protein>
<dbReference type="Proteomes" id="UP000285650">
    <property type="component" value="Unassembled WGS sequence"/>
</dbReference>
<name>A0A414L475_9BACE</name>
<gene>
    <name evidence="1" type="ORF">DW712_18775</name>
</gene>
<evidence type="ECO:0000313" key="1">
    <source>
        <dbReference type="EMBL" id="RHE89404.1"/>
    </source>
</evidence>
<organism evidence="1 2">
    <name type="scientific">Bacteroides intestinalis</name>
    <dbReference type="NCBI Taxonomy" id="329854"/>
    <lineage>
        <taxon>Bacteria</taxon>
        <taxon>Pseudomonadati</taxon>
        <taxon>Bacteroidota</taxon>
        <taxon>Bacteroidia</taxon>
        <taxon>Bacteroidales</taxon>
        <taxon>Bacteroidaceae</taxon>
        <taxon>Bacteroides</taxon>
    </lineage>
</organism>
<evidence type="ECO:0000313" key="2">
    <source>
        <dbReference type="Proteomes" id="UP000285650"/>
    </source>
</evidence>
<dbReference type="RefSeq" id="WP_022210275.1">
    <property type="nucleotide sequence ID" value="NZ_CABJDN010000005.1"/>
</dbReference>
<proteinExistence type="predicted"/>